<comment type="similarity">
    <text evidence="1 3">Belongs to the short-chain dehydrogenases/reductases (SDR) family.</text>
</comment>
<evidence type="ECO:0000256" key="2">
    <source>
        <dbReference type="ARBA" id="ARBA00023002"/>
    </source>
</evidence>
<evidence type="ECO:0000313" key="5">
    <source>
        <dbReference type="Proteomes" id="UP000317893"/>
    </source>
</evidence>
<dbReference type="OrthoDB" id="9792003at2"/>
<dbReference type="PANTHER" id="PTHR43976:SF16">
    <property type="entry name" value="SHORT-CHAIN DEHYDROGENASE_REDUCTASE FAMILY PROTEIN"/>
    <property type="match status" value="1"/>
</dbReference>
<dbReference type="SUPFAM" id="SSF51735">
    <property type="entry name" value="NAD(P)-binding Rossmann-fold domains"/>
    <property type="match status" value="1"/>
</dbReference>
<comment type="caution">
    <text evidence="4">The sequence shown here is derived from an EMBL/GenBank/DDBJ whole genome shotgun (WGS) entry which is preliminary data.</text>
</comment>
<accession>A0A542DY91</accession>
<dbReference type="PANTHER" id="PTHR43976">
    <property type="entry name" value="SHORT CHAIN DEHYDROGENASE"/>
    <property type="match status" value="1"/>
</dbReference>
<keyword evidence="5" id="KW-1185">Reference proteome</keyword>
<dbReference type="PRINTS" id="PR00081">
    <property type="entry name" value="GDHRDH"/>
</dbReference>
<dbReference type="PROSITE" id="PS00061">
    <property type="entry name" value="ADH_SHORT"/>
    <property type="match status" value="1"/>
</dbReference>
<gene>
    <name evidence="4" type="ORF">FB458_1136</name>
</gene>
<name>A0A542DY91_9MICO</name>
<proteinExistence type="inferred from homology"/>
<dbReference type="Pfam" id="PF00106">
    <property type="entry name" value="adh_short"/>
    <property type="match status" value="1"/>
</dbReference>
<dbReference type="InterPro" id="IPR002347">
    <property type="entry name" value="SDR_fam"/>
</dbReference>
<dbReference type="Gene3D" id="3.40.50.720">
    <property type="entry name" value="NAD(P)-binding Rossmann-like Domain"/>
    <property type="match status" value="1"/>
</dbReference>
<dbReference type="InterPro" id="IPR036291">
    <property type="entry name" value="NAD(P)-bd_dom_sf"/>
</dbReference>
<dbReference type="RefSeq" id="WP_141847493.1">
    <property type="nucleotide sequence ID" value="NZ_BAAAPR010000002.1"/>
</dbReference>
<evidence type="ECO:0000256" key="1">
    <source>
        <dbReference type="ARBA" id="ARBA00006484"/>
    </source>
</evidence>
<organism evidence="4 5">
    <name type="scientific">Lapillicoccus jejuensis</name>
    <dbReference type="NCBI Taxonomy" id="402171"/>
    <lineage>
        <taxon>Bacteria</taxon>
        <taxon>Bacillati</taxon>
        <taxon>Actinomycetota</taxon>
        <taxon>Actinomycetes</taxon>
        <taxon>Micrococcales</taxon>
        <taxon>Intrasporangiaceae</taxon>
        <taxon>Lapillicoccus</taxon>
    </lineage>
</organism>
<keyword evidence="2" id="KW-0560">Oxidoreductase</keyword>
<dbReference type="InterPro" id="IPR051911">
    <property type="entry name" value="SDR_oxidoreductase"/>
</dbReference>
<reference evidence="4 5" key="1">
    <citation type="submission" date="2019-06" db="EMBL/GenBank/DDBJ databases">
        <title>Sequencing the genomes of 1000 actinobacteria strains.</title>
        <authorList>
            <person name="Klenk H.-P."/>
        </authorList>
    </citation>
    <scope>NUCLEOTIDE SEQUENCE [LARGE SCALE GENOMIC DNA]</scope>
    <source>
        <strain evidence="4 5">DSM 18607</strain>
    </source>
</reference>
<dbReference type="AlphaFoldDB" id="A0A542DY91"/>
<dbReference type="EMBL" id="VFMN01000001">
    <property type="protein sequence ID" value="TQJ08057.1"/>
    <property type="molecule type" value="Genomic_DNA"/>
</dbReference>
<evidence type="ECO:0000256" key="3">
    <source>
        <dbReference type="RuleBase" id="RU000363"/>
    </source>
</evidence>
<dbReference type="Proteomes" id="UP000317893">
    <property type="component" value="Unassembled WGS sequence"/>
</dbReference>
<protein>
    <submittedName>
        <fullName evidence="4">Short-subunit dehydrogenase</fullName>
    </submittedName>
</protein>
<dbReference type="InterPro" id="IPR020904">
    <property type="entry name" value="Sc_DH/Rdtase_CS"/>
</dbReference>
<dbReference type="PRINTS" id="PR00080">
    <property type="entry name" value="SDRFAMILY"/>
</dbReference>
<dbReference type="GO" id="GO:0016491">
    <property type="term" value="F:oxidoreductase activity"/>
    <property type="evidence" value="ECO:0007669"/>
    <property type="project" value="UniProtKB-KW"/>
</dbReference>
<sequence>MSTAIVTGTSSGIGLHTAVGLAGAGYDVVATVRDVGRADDLRAAADEAGVTLDVRALDVTDSAAAEALVAAVGEVDVLVNNAGRGAVGTLEQLSDADLQAQLETNYLSVARLTRLVLPGMRERGRGRVVTVTSVGGAVGQPFADAYCGAKFAVEGLMQSLAPVVAPFGVQVRIVEPAAVASSFVGSVQHSDPGPYDALLQAYLDRTAGAFASAQSPQDAARAVVEAVTSDEDRFRWQTSQSARQFVGLSLADLDGSRVLGATSGWLAPPSA</sequence>
<evidence type="ECO:0000313" key="4">
    <source>
        <dbReference type="EMBL" id="TQJ08057.1"/>
    </source>
</evidence>